<keyword evidence="11" id="KW-1185">Reference proteome</keyword>
<reference evidence="10 11" key="1">
    <citation type="journal article" date="2021" name="Comput. Struct. Biotechnol. J.">
        <title>De novo genome assembly of the potent medicinal plant Rehmannia glutinosa using nanopore technology.</title>
        <authorList>
            <person name="Ma L."/>
            <person name="Dong C."/>
            <person name="Song C."/>
            <person name="Wang X."/>
            <person name="Zheng X."/>
            <person name="Niu Y."/>
            <person name="Chen S."/>
            <person name="Feng W."/>
        </authorList>
    </citation>
    <scope>NUCLEOTIDE SEQUENCE [LARGE SCALE GENOMIC DNA]</scope>
    <source>
        <strain evidence="10">DH-2019</strain>
    </source>
</reference>
<feature type="compositionally biased region" description="Polar residues" evidence="9">
    <location>
        <begin position="585"/>
        <end position="598"/>
    </location>
</feature>
<feature type="compositionally biased region" description="Acidic residues" evidence="9">
    <location>
        <begin position="212"/>
        <end position="222"/>
    </location>
</feature>
<dbReference type="Proteomes" id="UP001318860">
    <property type="component" value="Unassembled WGS sequence"/>
</dbReference>
<keyword evidence="7" id="KW-0694">RNA-binding</keyword>
<feature type="compositionally biased region" description="Basic residues" evidence="9">
    <location>
        <begin position="375"/>
        <end position="384"/>
    </location>
</feature>
<feature type="region of interest" description="Disordered" evidence="9">
    <location>
        <begin position="365"/>
        <end position="413"/>
    </location>
</feature>
<dbReference type="InterPro" id="IPR038664">
    <property type="entry name" value="Gar1/Naf1_Cbf5-bd_sf"/>
</dbReference>
<dbReference type="SUPFAM" id="SSF50447">
    <property type="entry name" value="Translation proteins"/>
    <property type="match status" value="1"/>
</dbReference>
<keyword evidence="6" id="KW-0597">Phosphoprotein</keyword>
<evidence type="ECO:0000256" key="3">
    <source>
        <dbReference type="ARBA" id="ARBA00021438"/>
    </source>
</evidence>
<name>A0ABR0W0I2_REHGL</name>
<keyword evidence="5" id="KW-0698">rRNA processing</keyword>
<feature type="compositionally biased region" description="Low complexity" evidence="9">
    <location>
        <begin position="168"/>
        <end position="188"/>
    </location>
</feature>
<evidence type="ECO:0000256" key="5">
    <source>
        <dbReference type="ARBA" id="ARBA00022552"/>
    </source>
</evidence>
<evidence type="ECO:0000256" key="1">
    <source>
        <dbReference type="ARBA" id="ARBA00004123"/>
    </source>
</evidence>
<keyword evidence="4" id="KW-0690">Ribosome biogenesis</keyword>
<organism evidence="10 11">
    <name type="scientific">Rehmannia glutinosa</name>
    <name type="common">Chinese foxglove</name>
    <dbReference type="NCBI Taxonomy" id="99300"/>
    <lineage>
        <taxon>Eukaryota</taxon>
        <taxon>Viridiplantae</taxon>
        <taxon>Streptophyta</taxon>
        <taxon>Embryophyta</taxon>
        <taxon>Tracheophyta</taxon>
        <taxon>Spermatophyta</taxon>
        <taxon>Magnoliopsida</taxon>
        <taxon>eudicotyledons</taxon>
        <taxon>Gunneridae</taxon>
        <taxon>Pentapetalae</taxon>
        <taxon>asterids</taxon>
        <taxon>lamiids</taxon>
        <taxon>Lamiales</taxon>
        <taxon>Orobanchaceae</taxon>
        <taxon>Rehmannieae</taxon>
        <taxon>Rehmannia</taxon>
    </lineage>
</organism>
<feature type="region of interest" description="Disordered" evidence="9">
    <location>
        <begin position="564"/>
        <end position="628"/>
    </location>
</feature>
<dbReference type="InterPro" id="IPR007504">
    <property type="entry name" value="H/ACA_rnp_Gar1/Naf1"/>
</dbReference>
<evidence type="ECO:0000256" key="2">
    <source>
        <dbReference type="ARBA" id="ARBA00009801"/>
    </source>
</evidence>
<dbReference type="PANTHER" id="PTHR31633:SF1">
    <property type="entry name" value="H_ACA RIBONUCLEOPROTEIN COMPLEX NON-CORE SUBUNIT NAF1"/>
    <property type="match status" value="1"/>
</dbReference>
<sequence length="628" mass="67356">MEENPELCGDPNMADLGGNPADFGSCIGELEIPKENLEVSGDGISQKVEVKEELLGLGQEKEETRVVERSVEMGSEKINVEGVLSGDESGRKLGDLGCMIEKQLEKVSLDGNLGSDMSFVSGGDLSKSGEMVNLDGSIVMGMNGNGMKVDETVGDEDESDSNVESDGESSSSSSSSSSSGDSSSSSSSGEEEEEDEDSGAMSGEKTAKNEEGIVEEQIDIEEGEIMLSDAENTIAWSDNEDVEDDGGGIGVLGPITSKNELKDLPPVPPVTVTLQPHHQTLPVGVILSIIGAQVIVEGVEKHNPLNEGSILWITESRSPLGIIDEIFGPVKNPYYIVRYNSEDEVPGGIQQGTLEAEHRRMLKMKKRGTNESKPGMKRKDKRQQKNQTGNWNNRNRAPAPQTPSSGDKMPVTENQHFVPPITASLNQDNFSGSSGLRQDLSGNQAMIPPFPHMAQAPGFRPPNGIWNNGFPHQQQQSMGLPNGMPANGMLWMQQNGPFQLYQTPFQPNMAFQQQMSTIPGLPLNFNALGGQSNFGGGPTLHPWPTSMDQNMLNTSQFGMGLQAQHVPLPLNGGGEQAGQAQGSQISHNSQESSGTLNFNRGRGGGGRRGNHRGRGRFGGGRGRYQSRQ</sequence>
<feature type="compositionally biased region" description="Acidic residues" evidence="9">
    <location>
        <begin position="189"/>
        <end position="198"/>
    </location>
</feature>
<dbReference type="InterPro" id="IPR009000">
    <property type="entry name" value="Transl_B-barrel_sf"/>
</dbReference>
<feature type="compositionally biased region" description="Acidic residues" evidence="9">
    <location>
        <begin position="152"/>
        <end position="167"/>
    </location>
</feature>
<evidence type="ECO:0000256" key="9">
    <source>
        <dbReference type="SAM" id="MobiDB-lite"/>
    </source>
</evidence>
<dbReference type="Gene3D" id="2.40.10.230">
    <property type="entry name" value="Probable tRNA pseudouridine synthase domain"/>
    <property type="match status" value="1"/>
</dbReference>
<dbReference type="EMBL" id="JABTTQ020000179">
    <property type="protein sequence ID" value="KAK6141128.1"/>
    <property type="molecule type" value="Genomic_DNA"/>
</dbReference>
<comment type="subcellular location">
    <subcellularLocation>
        <location evidence="1">Nucleus</location>
    </subcellularLocation>
</comment>
<dbReference type="PANTHER" id="PTHR31633">
    <property type="entry name" value="H/ACA RIBONUCLEOPROTEIN COMPLEX NON-CORE SUBUNIT NAF1"/>
    <property type="match status" value="1"/>
</dbReference>
<evidence type="ECO:0000256" key="6">
    <source>
        <dbReference type="ARBA" id="ARBA00022553"/>
    </source>
</evidence>
<protein>
    <recommendedName>
        <fullName evidence="3">H/ACA ribonucleoprotein complex non-core subunit NAF1</fullName>
    </recommendedName>
</protein>
<feature type="compositionally biased region" description="Polar residues" evidence="9">
    <location>
        <begin position="385"/>
        <end position="395"/>
    </location>
</feature>
<evidence type="ECO:0000256" key="7">
    <source>
        <dbReference type="ARBA" id="ARBA00022884"/>
    </source>
</evidence>
<dbReference type="Pfam" id="PF04410">
    <property type="entry name" value="Gar1"/>
    <property type="match status" value="1"/>
</dbReference>
<keyword evidence="8" id="KW-0539">Nucleus</keyword>
<evidence type="ECO:0000313" key="11">
    <source>
        <dbReference type="Proteomes" id="UP001318860"/>
    </source>
</evidence>
<evidence type="ECO:0000256" key="8">
    <source>
        <dbReference type="ARBA" id="ARBA00023242"/>
    </source>
</evidence>
<comment type="caution">
    <text evidence="10">The sequence shown here is derived from an EMBL/GenBank/DDBJ whole genome shotgun (WGS) entry which is preliminary data.</text>
</comment>
<evidence type="ECO:0000313" key="10">
    <source>
        <dbReference type="EMBL" id="KAK6141128.1"/>
    </source>
</evidence>
<comment type="similarity">
    <text evidence="2">Belongs to the NAF1 family.</text>
</comment>
<evidence type="ECO:0000256" key="4">
    <source>
        <dbReference type="ARBA" id="ARBA00022517"/>
    </source>
</evidence>
<gene>
    <name evidence="10" type="ORF">DH2020_025135</name>
</gene>
<feature type="region of interest" description="Disordered" evidence="9">
    <location>
        <begin position="143"/>
        <end position="222"/>
    </location>
</feature>
<accession>A0ABR0W0I2</accession>
<proteinExistence type="inferred from homology"/>
<dbReference type="InterPro" id="IPR040309">
    <property type="entry name" value="Naf1"/>
</dbReference>